<name>A0A5N7CS04_9EURO</name>
<evidence type="ECO:0000313" key="1">
    <source>
        <dbReference type="EMBL" id="KAE8396914.1"/>
    </source>
</evidence>
<dbReference type="Gene3D" id="3.40.50.150">
    <property type="entry name" value="Vaccinia Virus protein VP39"/>
    <property type="match status" value="1"/>
</dbReference>
<dbReference type="InterPro" id="IPR029063">
    <property type="entry name" value="SAM-dependent_MTases_sf"/>
</dbReference>
<dbReference type="EMBL" id="ML736952">
    <property type="protein sequence ID" value="KAE8396914.1"/>
    <property type="molecule type" value="Genomic_DNA"/>
</dbReference>
<dbReference type="Pfam" id="PF13489">
    <property type="entry name" value="Methyltransf_23"/>
    <property type="match status" value="1"/>
</dbReference>
<evidence type="ECO:0000313" key="2">
    <source>
        <dbReference type="Proteomes" id="UP000325579"/>
    </source>
</evidence>
<protein>
    <recommendedName>
        <fullName evidence="3">S-adenosyl-L-methionine-dependent methyltransferase</fullName>
    </recommendedName>
</protein>
<dbReference type="AlphaFoldDB" id="A0A5N7CS04"/>
<proteinExistence type="predicted"/>
<keyword evidence="2" id="KW-1185">Reference proteome</keyword>
<gene>
    <name evidence="1" type="ORF">BDV37DRAFT_277308</name>
</gene>
<accession>A0A5N7CS04</accession>
<reference evidence="1 2" key="1">
    <citation type="submission" date="2019-04" db="EMBL/GenBank/DDBJ databases">
        <authorList>
            <consortium name="DOE Joint Genome Institute"/>
            <person name="Mondo S."/>
            <person name="Kjaerbolling I."/>
            <person name="Vesth T."/>
            <person name="Frisvad J.C."/>
            <person name="Nybo J.L."/>
            <person name="Theobald S."/>
            <person name="Kildgaard S."/>
            <person name="Isbrandt T."/>
            <person name="Kuo A."/>
            <person name="Sato A."/>
            <person name="Lyhne E.K."/>
            <person name="Kogle M.E."/>
            <person name="Wiebenga A."/>
            <person name="Kun R.S."/>
            <person name="Lubbers R.J."/>
            <person name="Makela M.R."/>
            <person name="Barry K."/>
            <person name="Chovatia M."/>
            <person name="Clum A."/>
            <person name="Daum C."/>
            <person name="Haridas S."/>
            <person name="He G."/>
            <person name="LaButti K."/>
            <person name="Lipzen A."/>
            <person name="Riley R."/>
            <person name="Salamov A."/>
            <person name="Simmons B.A."/>
            <person name="Magnuson J.K."/>
            <person name="Henrissat B."/>
            <person name="Mortensen U.H."/>
            <person name="Larsen T.O."/>
            <person name="Devries R.P."/>
            <person name="Grigoriev I.V."/>
            <person name="Machida M."/>
            <person name="Baker S.E."/>
            <person name="Andersen M.R."/>
            <person name="Cantor M.N."/>
            <person name="Hua S.X."/>
        </authorList>
    </citation>
    <scope>NUCLEOTIDE SEQUENCE [LARGE SCALE GENOMIC DNA]</scope>
    <source>
        <strain evidence="1 2">CBS 119388</strain>
    </source>
</reference>
<evidence type="ECO:0008006" key="3">
    <source>
        <dbReference type="Google" id="ProtNLM"/>
    </source>
</evidence>
<organism evidence="1 2">
    <name type="scientific">Aspergillus pseudonomiae</name>
    <dbReference type="NCBI Taxonomy" id="1506151"/>
    <lineage>
        <taxon>Eukaryota</taxon>
        <taxon>Fungi</taxon>
        <taxon>Dikarya</taxon>
        <taxon>Ascomycota</taxon>
        <taxon>Pezizomycotina</taxon>
        <taxon>Eurotiomycetes</taxon>
        <taxon>Eurotiomycetidae</taxon>
        <taxon>Eurotiales</taxon>
        <taxon>Aspergillaceae</taxon>
        <taxon>Aspergillus</taxon>
        <taxon>Aspergillus subgen. Circumdati</taxon>
    </lineage>
</organism>
<dbReference type="GeneID" id="43670429"/>
<dbReference type="RefSeq" id="XP_031934233.1">
    <property type="nucleotide sequence ID" value="XM_032085738.1"/>
</dbReference>
<dbReference type="Proteomes" id="UP000325579">
    <property type="component" value="Unassembled WGS sequence"/>
</dbReference>
<dbReference type="OrthoDB" id="2013972at2759"/>
<dbReference type="SUPFAM" id="SSF53335">
    <property type="entry name" value="S-adenosyl-L-methionine-dependent methyltransferases"/>
    <property type="match status" value="1"/>
</dbReference>
<sequence length="266" mass="30883">MVMTESLSFFVPLESPDEKYYNHGRYYSASYRGLHPFPVDEREKDRQCRQIFLYFELFQGRLCPASISRPQTVLDVRTGIGSWAIQFADKYPSSILVYGIDAVHMQEEWVPINCEFVIDDLTQRDWHYGYPKPEFIHIGGLWGDRQILTCLLDGAYRCCLPNGMVEIWDWTVHFQDPNCEGALHRLYRDMEAAFRMGGLEHVYHLPLSLELPSLAKLVVENWAEGFEAYSMELLVEYLGKRDLEVLLSCAAARRALRQGVEGWLQV</sequence>